<evidence type="ECO:0000256" key="1">
    <source>
        <dbReference type="SAM" id="MobiDB-lite"/>
    </source>
</evidence>
<feature type="region of interest" description="Disordered" evidence="1">
    <location>
        <begin position="1"/>
        <end position="20"/>
    </location>
</feature>
<dbReference type="GeneID" id="95451874"/>
<accession>A0A4Z1CTY1</accession>
<dbReference type="EMBL" id="SRRT01000013">
    <property type="protein sequence ID" value="TGN72239.1"/>
    <property type="molecule type" value="Genomic_DNA"/>
</dbReference>
<evidence type="ECO:0000313" key="3">
    <source>
        <dbReference type="Proteomes" id="UP000298159"/>
    </source>
</evidence>
<gene>
    <name evidence="2" type="ORF">E5083_30345</name>
</gene>
<protein>
    <submittedName>
        <fullName evidence="2">Uncharacterized protein</fullName>
    </submittedName>
</protein>
<dbReference type="Proteomes" id="UP000298159">
    <property type="component" value="Unassembled WGS sequence"/>
</dbReference>
<dbReference type="AlphaFoldDB" id="A0A4Z1CTY1"/>
<sequence length="126" mass="14405">MDNPREDAGRPAGAGPDYSDLSNTAVAYRWVPGEQGREPGSQERITAELAAGLAMHAERQGARLTGDMNMDFPQFRNLPKAVRRELLRTMWRQERWWRFGSLVLVRAWQRTRPVTAAETNRSAPRR</sequence>
<name>A0A4Z1CTY1_9ACTN</name>
<keyword evidence="3" id="KW-1185">Reference proteome</keyword>
<reference evidence="2 3" key="1">
    <citation type="submission" date="2019-04" db="EMBL/GenBank/DDBJ databases">
        <title>Streptomyces sp. nov. Bv016 isolated from bark of Buahinia variegata.</title>
        <authorList>
            <person name="Kanchanasin P."/>
            <person name="Tanasupawat S."/>
            <person name="Yuki M."/>
            <person name="Kudo T."/>
        </authorList>
    </citation>
    <scope>NUCLEOTIDE SEQUENCE [LARGE SCALE GENOMIC DNA]</scope>
    <source>
        <strain evidence="2 3">Bv016</strain>
    </source>
</reference>
<proteinExistence type="predicted"/>
<comment type="caution">
    <text evidence="2">The sequence shown here is derived from an EMBL/GenBank/DDBJ whole genome shotgun (WGS) entry which is preliminary data.</text>
</comment>
<organism evidence="2 3">
    <name type="scientific">Streptomyces bauhiniae</name>
    <dbReference type="NCBI Taxonomy" id="2340725"/>
    <lineage>
        <taxon>Bacteria</taxon>
        <taxon>Bacillati</taxon>
        <taxon>Actinomycetota</taxon>
        <taxon>Actinomycetes</taxon>
        <taxon>Kitasatosporales</taxon>
        <taxon>Streptomycetaceae</taxon>
        <taxon>Streptomyces</taxon>
    </lineage>
</organism>
<evidence type="ECO:0000313" key="2">
    <source>
        <dbReference type="EMBL" id="TGN72239.1"/>
    </source>
</evidence>
<dbReference type="RefSeq" id="WP_135788885.1">
    <property type="nucleotide sequence ID" value="NZ_SRRT01000013.1"/>
</dbReference>